<dbReference type="Pfam" id="PF25954">
    <property type="entry name" value="Beta-barrel_RND_2"/>
    <property type="match status" value="1"/>
</dbReference>
<evidence type="ECO:0000313" key="6">
    <source>
        <dbReference type="EMBL" id="SDG34999.1"/>
    </source>
</evidence>
<feature type="coiled-coil region" evidence="2">
    <location>
        <begin position="108"/>
        <end position="166"/>
    </location>
</feature>
<proteinExistence type="inferred from homology"/>
<dbReference type="AlphaFoldDB" id="A0A1G7TK00"/>
<dbReference type="PROSITE" id="PS51257">
    <property type="entry name" value="PROKAR_LIPOPROTEIN"/>
    <property type="match status" value="1"/>
</dbReference>
<dbReference type="Gene3D" id="2.40.420.20">
    <property type="match status" value="1"/>
</dbReference>
<accession>A0A1G7TK00</accession>
<dbReference type="InterPro" id="IPR006143">
    <property type="entry name" value="RND_pump_MFP"/>
</dbReference>
<dbReference type="EMBL" id="FNBH01000004">
    <property type="protein sequence ID" value="SDG34999.1"/>
    <property type="molecule type" value="Genomic_DNA"/>
</dbReference>
<dbReference type="PANTHER" id="PTHR30469">
    <property type="entry name" value="MULTIDRUG RESISTANCE PROTEIN MDTA"/>
    <property type="match status" value="1"/>
</dbReference>
<dbReference type="Pfam" id="PF25917">
    <property type="entry name" value="BSH_RND"/>
    <property type="match status" value="1"/>
</dbReference>
<evidence type="ECO:0000259" key="5">
    <source>
        <dbReference type="Pfam" id="PF25954"/>
    </source>
</evidence>
<name>A0A1G7TK00_9FLAO</name>
<dbReference type="GO" id="GO:0015562">
    <property type="term" value="F:efflux transmembrane transporter activity"/>
    <property type="evidence" value="ECO:0007669"/>
    <property type="project" value="TreeGrafter"/>
</dbReference>
<dbReference type="InterPro" id="IPR058792">
    <property type="entry name" value="Beta-barrel_RND_2"/>
</dbReference>
<dbReference type="OrthoDB" id="9806939at2"/>
<evidence type="ECO:0000313" key="7">
    <source>
        <dbReference type="Proteomes" id="UP000199203"/>
    </source>
</evidence>
<comment type="similarity">
    <text evidence="1">Belongs to the membrane fusion protein (MFP) (TC 8.A.1) family.</text>
</comment>
<dbReference type="NCBIfam" id="TIGR01730">
    <property type="entry name" value="RND_mfp"/>
    <property type="match status" value="1"/>
</dbReference>
<protein>
    <submittedName>
        <fullName evidence="6">RND family efflux transporter, MFP subunit</fullName>
    </submittedName>
</protein>
<dbReference type="STRING" id="454006.SAMN05421825_3123"/>
<evidence type="ECO:0000259" key="3">
    <source>
        <dbReference type="Pfam" id="PF25876"/>
    </source>
</evidence>
<dbReference type="Gene3D" id="2.40.50.100">
    <property type="match status" value="1"/>
</dbReference>
<keyword evidence="2" id="KW-0175">Coiled coil</keyword>
<dbReference type="Pfam" id="PF25876">
    <property type="entry name" value="HH_MFP_RND"/>
    <property type="match status" value="1"/>
</dbReference>
<gene>
    <name evidence="6" type="ORF">SAMN05421825_3123</name>
</gene>
<evidence type="ECO:0000256" key="2">
    <source>
        <dbReference type="SAM" id="Coils"/>
    </source>
</evidence>
<dbReference type="Gene3D" id="2.40.30.170">
    <property type="match status" value="1"/>
</dbReference>
<feature type="domain" description="Multidrug resistance protein MdtA-like barrel-sandwich hybrid" evidence="4">
    <location>
        <begin position="60"/>
        <end position="195"/>
    </location>
</feature>
<dbReference type="Gene3D" id="1.10.287.470">
    <property type="entry name" value="Helix hairpin bin"/>
    <property type="match status" value="1"/>
</dbReference>
<dbReference type="RefSeq" id="WP_089874681.1">
    <property type="nucleotide sequence ID" value="NZ_FNBH01000004.1"/>
</dbReference>
<dbReference type="Proteomes" id="UP000199203">
    <property type="component" value="Unassembled WGS sequence"/>
</dbReference>
<evidence type="ECO:0000259" key="4">
    <source>
        <dbReference type="Pfam" id="PF25917"/>
    </source>
</evidence>
<sequence>MKRYIYSTLILGAITLQSCSSDQEKSAINTDAPVSVTVHKSATASNGAFLTASGKLVAKNSVNISTRMMGYITAMKAEVGQNVRAGQLLVSINATDIQAKGGQANAQISQAQANYNIAKKDYERFQNLYKSQSASQKELDDMRARYEMAQAGLQAAQQMKNEVNAQYRYTNVTAPISGTITAKFAEQGDMASPGMPLLTIESQSSLQAQVLVSEQNITQINEGMSVQVTLKSLNKTVSGTVSEISKSAANTGGQYMVKINIHNSVDLLPGMFVNVQFPTKSSEEVNQDFQESVMVPKSVLVENGQLTGVYVVSSQNTAVLRWIKTGKTFGDQVEVLSGLDSKETYILTSNGKLYNGAKIQIK</sequence>
<reference evidence="7" key="1">
    <citation type="submission" date="2016-10" db="EMBL/GenBank/DDBJ databases">
        <authorList>
            <person name="Varghese N."/>
            <person name="Submissions S."/>
        </authorList>
    </citation>
    <scope>NUCLEOTIDE SEQUENCE [LARGE SCALE GENOMIC DNA]</scope>
    <source>
        <strain evidence="7">DSM 19684</strain>
    </source>
</reference>
<feature type="domain" description="CusB-like beta-barrel" evidence="5">
    <location>
        <begin position="210"/>
        <end position="279"/>
    </location>
</feature>
<feature type="domain" description="Multidrug resistance protein MdtA-like alpha-helical hairpin" evidence="3">
    <location>
        <begin position="103"/>
        <end position="158"/>
    </location>
</feature>
<dbReference type="InterPro" id="IPR058624">
    <property type="entry name" value="MdtA-like_HH"/>
</dbReference>
<dbReference type="GO" id="GO:1990281">
    <property type="term" value="C:efflux pump complex"/>
    <property type="evidence" value="ECO:0007669"/>
    <property type="project" value="TreeGrafter"/>
</dbReference>
<dbReference type="PANTHER" id="PTHR30469:SF15">
    <property type="entry name" value="HLYD FAMILY OF SECRETION PROTEINS"/>
    <property type="match status" value="1"/>
</dbReference>
<dbReference type="SUPFAM" id="SSF111369">
    <property type="entry name" value="HlyD-like secretion proteins"/>
    <property type="match status" value="1"/>
</dbReference>
<organism evidence="6 7">
    <name type="scientific">Epilithonimonas hungarica</name>
    <dbReference type="NCBI Taxonomy" id="454006"/>
    <lineage>
        <taxon>Bacteria</taxon>
        <taxon>Pseudomonadati</taxon>
        <taxon>Bacteroidota</taxon>
        <taxon>Flavobacteriia</taxon>
        <taxon>Flavobacteriales</taxon>
        <taxon>Weeksellaceae</taxon>
        <taxon>Chryseobacterium group</taxon>
        <taxon>Epilithonimonas</taxon>
    </lineage>
</organism>
<keyword evidence="7" id="KW-1185">Reference proteome</keyword>
<dbReference type="InterPro" id="IPR058625">
    <property type="entry name" value="MdtA-like_BSH"/>
</dbReference>
<evidence type="ECO:0000256" key="1">
    <source>
        <dbReference type="ARBA" id="ARBA00009477"/>
    </source>
</evidence>